<proteinExistence type="predicted"/>
<keyword evidence="1" id="KW-1133">Transmembrane helix</keyword>
<reference evidence="2 3" key="1">
    <citation type="submission" date="2015-04" db="EMBL/GenBank/DDBJ databases">
        <title>The complete genome sequence of the rumen methanogen Methanobrevibacter millerae SM9.</title>
        <authorList>
            <person name="Leahy S.C."/>
            <person name="Kelly W.J."/>
            <person name="Pacheco D.M."/>
            <person name="Li D."/>
            <person name="Altermann E."/>
            <person name="Attwood G.T."/>
        </authorList>
    </citation>
    <scope>NUCLEOTIDE SEQUENCE [LARGE SCALE GENOMIC DNA]</scope>
    <source>
        <strain evidence="2 3">SM9</strain>
    </source>
</reference>
<keyword evidence="1" id="KW-0472">Membrane</keyword>
<protein>
    <submittedName>
        <fullName evidence="2">Uncharacterized protein</fullName>
    </submittedName>
</protein>
<dbReference type="AlphaFoldDB" id="A0A0U3CHS8"/>
<organism evidence="2 3">
    <name type="scientific">Methanobrevibacter millerae</name>
    <dbReference type="NCBI Taxonomy" id="230361"/>
    <lineage>
        <taxon>Archaea</taxon>
        <taxon>Methanobacteriati</taxon>
        <taxon>Methanobacteriota</taxon>
        <taxon>Methanomada group</taxon>
        <taxon>Methanobacteria</taxon>
        <taxon>Methanobacteriales</taxon>
        <taxon>Methanobacteriaceae</taxon>
        <taxon>Methanobrevibacter</taxon>
    </lineage>
</organism>
<sequence length="40" mass="4692">MSSKSFQGTSKYNFMVNNILNLVEFTFQYIINYMDDDGES</sequence>
<accession>A0A0U3CHS8</accession>
<keyword evidence="1" id="KW-0812">Transmembrane</keyword>
<name>A0A0U3CHS8_9EURY</name>
<gene>
    <name evidence="2" type="ORF">sm9_1554</name>
</gene>
<dbReference type="KEGG" id="mmil:sm9_1554"/>
<evidence type="ECO:0000256" key="1">
    <source>
        <dbReference type="SAM" id="Phobius"/>
    </source>
</evidence>
<evidence type="ECO:0000313" key="3">
    <source>
        <dbReference type="Proteomes" id="UP000067738"/>
    </source>
</evidence>
<evidence type="ECO:0000313" key="2">
    <source>
        <dbReference type="EMBL" id="ALT69323.1"/>
    </source>
</evidence>
<feature type="transmembrane region" description="Helical" evidence="1">
    <location>
        <begin position="12"/>
        <end position="31"/>
    </location>
</feature>
<keyword evidence="3" id="KW-1185">Reference proteome</keyword>
<dbReference type="EMBL" id="CP011266">
    <property type="protein sequence ID" value="ALT69323.1"/>
    <property type="molecule type" value="Genomic_DNA"/>
</dbReference>
<dbReference type="Proteomes" id="UP000067738">
    <property type="component" value="Chromosome"/>
</dbReference>